<organism evidence="2 3">
    <name type="scientific">Methylobacterium oryzihabitans</name>
    <dbReference type="NCBI Taxonomy" id="2499852"/>
    <lineage>
        <taxon>Bacteria</taxon>
        <taxon>Pseudomonadati</taxon>
        <taxon>Pseudomonadota</taxon>
        <taxon>Alphaproteobacteria</taxon>
        <taxon>Hyphomicrobiales</taxon>
        <taxon>Methylobacteriaceae</taxon>
        <taxon>Methylobacterium</taxon>
    </lineage>
</organism>
<dbReference type="AlphaFoldDB" id="A0A3S2W5I3"/>
<feature type="signal peptide" evidence="1">
    <location>
        <begin position="1"/>
        <end position="43"/>
    </location>
</feature>
<keyword evidence="3" id="KW-1185">Reference proteome</keyword>
<sequence>MFCPSNRPISIRRMPHLHRLAHPTSTLLSLGMLFAISAAPAQANPSFEGRYQGRGEGRLTLKVSPRGKAGSAPTYAVDAFTGIPNACSGTVSGVARQIDTNTLRLSLPGDEAACEITLRFGTDRKRVRMEEQGCSDFHGPACAFDGALTRR</sequence>
<accession>A0A3S2W5I3</accession>
<dbReference type="OrthoDB" id="6910628at2"/>
<comment type="caution">
    <text evidence="2">The sequence shown here is derived from an EMBL/GenBank/DDBJ whole genome shotgun (WGS) entry which is preliminary data.</text>
</comment>
<evidence type="ECO:0000313" key="3">
    <source>
        <dbReference type="Proteomes" id="UP000286997"/>
    </source>
</evidence>
<protein>
    <submittedName>
        <fullName evidence="2">Uncharacterized protein</fullName>
    </submittedName>
</protein>
<name>A0A3S2W5I3_9HYPH</name>
<dbReference type="RefSeq" id="WP_127733456.1">
    <property type="nucleotide sequence ID" value="NZ_SACP01000034.1"/>
</dbReference>
<reference evidence="2 3" key="1">
    <citation type="submission" date="2019-01" db="EMBL/GenBank/DDBJ databases">
        <authorList>
            <person name="Chen W.-M."/>
        </authorList>
    </citation>
    <scope>NUCLEOTIDE SEQUENCE [LARGE SCALE GENOMIC DNA]</scope>
    <source>
        <strain evidence="2 3">TER-1</strain>
    </source>
</reference>
<dbReference type="Proteomes" id="UP000286997">
    <property type="component" value="Unassembled WGS sequence"/>
</dbReference>
<feature type="chain" id="PRO_5018534745" evidence="1">
    <location>
        <begin position="44"/>
        <end position="151"/>
    </location>
</feature>
<evidence type="ECO:0000256" key="1">
    <source>
        <dbReference type="SAM" id="SignalP"/>
    </source>
</evidence>
<evidence type="ECO:0000313" key="2">
    <source>
        <dbReference type="EMBL" id="RVU14180.1"/>
    </source>
</evidence>
<gene>
    <name evidence="2" type="ORF">EOE48_24235</name>
</gene>
<dbReference type="EMBL" id="SACP01000034">
    <property type="protein sequence ID" value="RVU14180.1"/>
    <property type="molecule type" value="Genomic_DNA"/>
</dbReference>
<keyword evidence="1" id="KW-0732">Signal</keyword>
<proteinExistence type="predicted"/>